<accession>A0AA37NLX3</accession>
<keyword evidence="1" id="KW-0175">Coiled coil</keyword>
<name>A0AA37NLX3_9FIRM</name>
<feature type="coiled-coil region" evidence="1">
    <location>
        <begin position="14"/>
        <end position="41"/>
    </location>
</feature>
<dbReference type="EMBL" id="BQNJ01000002">
    <property type="protein sequence ID" value="GKH02827.1"/>
    <property type="molecule type" value="Genomic_DNA"/>
</dbReference>
<comment type="caution">
    <text evidence="3">The sequence shown here is derived from an EMBL/GenBank/DDBJ whole genome shotgun (WGS) entry which is preliminary data.</text>
</comment>
<protein>
    <submittedName>
        <fullName evidence="3">Uncharacterized protein</fullName>
    </submittedName>
</protein>
<dbReference type="RefSeq" id="WP_118040154.1">
    <property type="nucleotide sequence ID" value="NZ_BQNJ01000002.1"/>
</dbReference>
<reference evidence="3" key="1">
    <citation type="submission" date="2022-01" db="EMBL/GenBank/DDBJ databases">
        <title>Novel bile acid biosynthetic pathways are enriched in the microbiome of centenarians.</title>
        <authorList>
            <person name="Sato Y."/>
            <person name="Atarashi K."/>
            <person name="Plichta R.D."/>
            <person name="Arai Y."/>
            <person name="Sasajima S."/>
            <person name="Kearney M.S."/>
            <person name="Suda W."/>
            <person name="Takeshita K."/>
            <person name="Sasaki T."/>
            <person name="Okamoto S."/>
            <person name="Skelly N.A."/>
            <person name="Okamura Y."/>
            <person name="Vlamakis H."/>
            <person name="Li Y."/>
            <person name="Tanoue T."/>
            <person name="Takei H."/>
            <person name="Nittono H."/>
            <person name="Narushima S."/>
            <person name="Irie J."/>
            <person name="Itoh H."/>
            <person name="Moriya K."/>
            <person name="Sugiura Y."/>
            <person name="Suematsu M."/>
            <person name="Moritoki N."/>
            <person name="Shibata S."/>
            <person name="Littman R.D."/>
            <person name="Fischbach A.M."/>
            <person name="Uwamino Y."/>
            <person name="Inoue T."/>
            <person name="Honda A."/>
            <person name="Hattori M."/>
            <person name="Murai T."/>
            <person name="Xavier J.R."/>
            <person name="Hirose N."/>
            <person name="Honda K."/>
        </authorList>
    </citation>
    <scope>NUCLEOTIDE SEQUENCE</scope>
    <source>
        <strain evidence="3">CE91-St55</strain>
    </source>
</reference>
<evidence type="ECO:0000256" key="2">
    <source>
        <dbReference type="SAM" id="MobiDB-lite"/>
    </source>
</evidence>
<feature type="region of interest" description="Disordered" evidence="2">
    <location>
        <begin position="114"/>
        <end position="133"/>
    </location>
</feature>
<gene>
    <name evidence="3" type="ORF">CE91St55_48080</name>
</gene>
<organism evidence="3 4">
    <name type="scientific">Hungatella hathewayi</name>
    <dbReference type="NCBI Taxonomy" id="154046"/>
    <lineage>
        <taxon>Bacteria</taxon>
        <taxon>Bacillati</taxon>
        <taxon>Bacillota</taxon>
        <taxon>Clostridia</taxon>
        <taxon>Lachnospirales</taxon>
        <taxon>Lachnospiraceae</taxon>
        <taxon>Hungatella</taxon>
    </lineage>
</organism>
<proteinExistence type="predicted"/>
<evidence type="ECO:0000313" key="3">
    <source>
        <dbReference type="EMBL" id="GKH02827.1"/>
    </source>
</evidence>
<sequence length="133" mass="15646">MQKMKMIMVPEERYNRMLESYDGAMEEILELSEENKRLKACEDPLLMVMSDDFRMSESMLKYAKNDEVVTIRLICRRIRERMESTDDVARELKLYDLMDDAGCDRDTAELLLQDQEESIARSQQGEEDSGDDE</sequence>
<evidence type="ECO:0000313" key="4">
    <source>
        <dbReference type="Proteomes" id="UP001055091"/>
    </source>
</evidence>
<evidence type="ECO:0000256" key="1">
    <source>
        <dbReference type="SAM" id="Coils"/>
    </source>
</evidence>
<dbReference type="Proteomes" id="UP001055091">
    <property type="component" value="Unassembled WGS sequence"/>
</dbReference>
<dbReference type="AlphaFoldDB" id="A0AA37NLX3"/>